<evidence type="ECO:0000313" key="1">
    <source>
        <dbReference type="EMBL" id="TYO88739.1"/>
    </source>
</evidence>
<dbReference type="EMBL" id="VNHK01000012">
    <property type="protein sequence ID" value="TYO88739.1"/>
    <property type="molecule type" value="Genomic_DNA"/>
</dbReference>
<evidence type="ECO:0000313" key="2">
    <source>
        <dbReference type="Proteomes" id="UP000324513"/>
    </source>
</evidence>
<accession>A0ABY3NDV9</accession>
<proteinExistence type="predicted"/>
<sequence length="54" mass="6240">MKKLLKKLLAPVIREVLDERERQTTENVLAIQTKFRKILSEHKYTHPASAAAPQ</sequence>
<reference evidence="1 2" key="1">
    <citation type="submission" date="2019-07" db="EMBL/GenBank/DDBJ databases">
        <title>Genomic Encyclopedia of Archaeal and Bacterial Type Strains, Phase II (KMG-II): from individual species to whole genera.</title>
        <authorList>
            <person name="Goeker M."/>
        </authorList>
    </citation>
    <scope>NUCLEOTIDE SEQUENCE [LARGE SCALE GENOMIC DNA]</scope>
    <source>
        <strain evidence="1 2">DSM 14571</strain>
    </source>
</reference>
<gene>
    <name evidence="1" type="ORF">LX74_03281</name>
</gene>
<keyword evidence="2" id="KW-1185">Reference proteome</keyword>
<comment type="caution">
    <text evidence="1">The sequence shown here is derived from an EMBL/GenBank/DDBJ whole genome shotgun (WGS) entry which is preliminary data.</text>
</comment>
<dbReference type="Proteomes" id="UP000324513">
    <property type="component" value="Unassembled WGS sequence"/>
</dbReference>
<name>A0ABY3NDV9_ELIMR</name>
<organism evidence="1 2">
    <name type="scientific">Elizabethkingia miricola</name>
    <name type="common">Chryseobacterium miricola</name>
    <dbReference type="NCBI Taxonomy" id="172045"/>
    <lineage>
        <taxon>Bacteria</taxon>
        <taxon>Pseudomonadati</taxon>
        <taxon>Bacteroidota</taxon>
        <taxon>Flavobacteriia</taxon>
        <taxon>Flavobacteriales</taxon>
        <taxon>Weeksellaceae</taxon>
        <taxon>Elizabethkingia</taxon>
    </lineage>
</organism>
<protein>
    <submittedName>
        <fullName evidence="1">Uncharacterized protein</fullName>
    </submittedName>
</protein>